<comment type="caution">
    <text evidence="1">The sequence shown here is derived from an EMBL/GenBank/DDBJ whole genome shotgun (WGS) entry which is preliminary data.</text>
</comment>
<reference evidence="1 2" key="1">
    <citation type="submission" date="2017-11" db="EMBL/GenBank/DDBJ databases">
        <title>The genome of Rhizophagus clarus HR1 reveals common genetic basis of auxotrophy among arbuscular mycorrhizal fungi.</title>
        <authorList>
            <person name="Kobayashi Y."/>
        </authorList>
    </citation>
    <scope>NUCLEOTIDE SEQUENCE [LARGE SCALE GENOMIC DNA]</scope>
    <source>
        <strain evidence="1 2">HR1</strain>
    </source>
</reference>
<evidence type="ECO:0000313" key="2">
    <source>
        <dbReference type="Proteomes" id="UP000247702"/>
    </source>
</evidence>
<name>A0A2Z6QIP9_9GLOM</name>
<sequence length="115" mass="13192">MYGRKSEKFLWAVTRGQITLSALKTRLWTCFAFLNGTEDEHIVIIRDSGKEHVRLVDNEVLACIIWTQGFKVDIPIIMDTCRCNGDFFYEIYTTDSNRFNLGVSTAQQPFSSDVS</sequence>
<keyword evidence="2" id="KW-1185">Reference proteome</keyword>
<dbReference type="Proteomes" id="UP000247702">
    <property type="component" value="Unassembled WGS sequence"/>
</dbReference>
<protein>
    <submittedName>
        <fullName evidence="1">Uncharacterized protein</fullName>
    </submittedName>
</protein>
<dbReference type="AlphaFoldDB" id="A0A2Z6QIP9"/>
<dbReference type="EMBL" id="BEXD01000761">
    <property type="protein sequence ID" value="GBB89977.1"/>
    <property type="molecule type" value="Genomic_DNA"/>
</dbReference>
<proteinExistence type="predicted"/>
<gene>
    <name evidence="1" type="ORF">RclHR1_16830003</name>
</gene>
<evidence type="ECO:0000313" key="1">
    <source>
        <dbReference type="EMBL" id="GBB89977.1"/>
    </source>
</evidence>
<accession>A0A2Z6QIP9</accession>
<organism evidence="1 2">
    <name type="scientific">Rhizophagus clarus</name>
    <dbReference type="NCBI Taxonomy" id="94130"/>
    <lineage>
        <taxon>Eukaryota</taxon>
        <taxon>Fungi</taxon>
        <taxon>Fungi incertae sedis</taxon>
        <taxon>Mucoromycota</taxon>
        <taxon>Glomeromycotina</taxon>
        <taxon>Glomeromycetes</taxon>
        <taxon>Glomerales</taxon>
        <taxon>Glomeraceae</taxon>
        <taxon>Rhizophagus</taxon>
    </lineage>
</organism>